<protein>
    <recommendedName>
        <fullName evidence="4">Helix-turn-helix domain-containing protein</fullName>
    </recommendedName>
</protein>
<accession>A0ABS2WQR2</accession>
<keyword evidence="1" id="KW-1133">Transmembrane helix</keyword>
<feature type="transmembrane region" description="Helical" evidence="1">
    <location>
        <begin position="94"/>
        <end position="111"/>
    </location>
</feature>
<reference evidence="2" key="2">
    <citation type="submission" date="2021-02" db="EMBL/GenBank/DDBJ databases">
        <authorList>
            <person name="Merkel A.Y."/>
        </authorList>
    </citation>
    <scope>NUCLEOTIDE SEQUENCE</scope>
    <source>
        <strain evidence="2">T05b</strain>
    </source>
</reference>
<gene>
    <name evidence="2" type="ORF">JWV37_04220</name>
</gene>
<keyword evidence="3" id="KW-1185">Reference proteome</keyword>
<organism evidence="2 3">
    <name type="scientific">Sulfurospirillum tamanense</name>
    <dbReference type="NCBI Taxonomy" id="2813362"/>
    <lineage>
        <taxon>Bacteria</taxon>
        <taxon>Pseudomonadati</taxon>
        <taxon>Campylobacterota</taxon>
        <taxon>Epsilonproteobacteria</taxon>
        <taxon>Campylobacterales</taxon>
        <taxon>Sulfurospirillaceae</taxon>
        <taxon>Sulfurospirillum</taxon>
    </lineage>
</organism>
<keyword evidence="1" id="KW-0472">Membrane</keyword>
<sequence>MRDMTTLEEVGLQEVSRKTHIEVKTLQYMVNKEFDKLSRINTLGFLKILSREFHLDLSGWQEEFEEYWKSTKGQEETKEPTFVLSSSKRSSKPMWLLILLLGGLGAGVWYFDAWGKIQTYLENQNTAKEAPIAFTVAPIVEETKESLELVQQVPAEALEENNQTQTLLVSPQGSEETSLHVNTVQEEPAPEVAVQENLAQESNTQEPVQASSAQSATVNAKEGIILPNVNIWVGVVYLDTKKRASHLSQDPITLDFSREQIITTGHGNFTFINGEERHEYTAQLPKRFHVKDGTLREITQQEFVALNGGSNW</sequence>
<name>A0ABS2WQR2_9BACT</name>
<dbReference type="EMBL" id="JAFHKK010000006">
    <property type="protein sequence ID" value="MBN2963979.1"/>
    <property type="molecule type" value="Genomic_DNA"/>
</dbReference>
<comment type="caution">
    <text evidence="2">The sequence shown here is derived from an EMBL/GenBank/DDBJ whole genome shotgun (WGS) entry which is preliminary data.</text>
</comment>
<reference evidence="2" key="1">
    <citation type="submission" date="2021-02" db="EMBL/GenBank/DDBJ databases">
        <title>Sulfurospirillum tamanensis sp. nov.</title>
        <authorList>
            <person name="Frolova A."/>
            <person name="Merkel A."/>
            <person name="Slobodkin A."/>
        </authorList>
    </citation>
    <scope>NUCLEOTIDE SEQUENCE</scope>
    <source>
        <strain evidence="2">T05b</strain>
    </source>
</reference>
<dbReference type="Proteomes" id="UP000703590">
    <property type="component" value="Unassembled WGS sequence"/>
</dbReference>
<evidence type="ECO:0000256" key="1">
    <source>
        <dbReference type="SAM" id="Phobius"/>
    </source>
</evidence>
<evidence type="ECO:0000313" key="2">
    <source>
        <dbReference type="EMBL" id="MBN2963979.1"/>
    </source>
</evidence>
<evidence type="ECO:0008006" key="4">
    <source>
        <dbReference type="Google" id="ProtNLM"/>
    </source>
</evidence>
<evidence type="ECO:0000313" key="3">
    <source>
        <dbReference type="Proteomes" id="UP000703590"/>
    </source>
</evidence>
<dbReference type="RefSeq" id="WP_205458528.1">
    <property type="nucleotide sequence ID" value="NZ_JAFHKK010000006.1"/>
</dbReference>
<keyword evidence="1" id="KW-0812">Transmembrane</keyword>
<proteinExistence type="predicted"/>